<dbReference type="OrthoDB" id="2289409at2759"/>
<keyword evidence="2" id="KW-1185">Reference proteome</keyword>
<sequence length="184" mass="21144">MILDAMDLGITYCSYSLDQIACFLLLITEQLPVKTADADAGITLSPVFRFKELWEKFEKIPQNKKRGSSKGTTARMKHEHTQFIIAIVDCSAPMTLDEMRHKLVIEFPDFTFSKTTFYNRVLQHCALGLKRLKRLLEKRTSEEVKLKGKEAVLERTSDENTDLKKKSVFFDEASFNLHISCSQD</sequence>
<dbReference type="Proteomes" id="UP000716291">
    <property type="component" value="Unassembled WGS sequence"/>
</dbReference>
<gene>
    <name evidence="1" type="ORF">G6F64_007411</name>
</gene>
<dbReference type="AlphaFoldDB" id="A0A9P7BR90"/>
<comment type="caution">
    <text evidence="1">The sequence shown here is derived from an EMBL/GenBank/DDBJ whole genome shotgun (WGS) entry which is preliminary data.</text>
</comment>
<name>A0A9P7BR90_RHIOR</name>
<proteinExistence type="predicted"/>
<dbReference type="EMBL" id="JAANQT010001086">
    <property type="protein sequence ID" value="KAG1306679.1"/>
    <property type="molecule type" value="Genomic_DNA"/>
</dbReference>
<accession>A0A9P7BR90</accession>
<evidence type="ECO:0000313" key="1">
    <source>
        <dbReference type="EMBL" id="KAG1306679.1"/>
    </source>
</evidence>
<protein>
    <submittedName>
        <fullName evidence="1">Uncharacterized protein</fullName>
    </submittedName>
</protein>
<reference evidence="1" key="1">
    <citation type="journal article" date="2020" name="Microb. Genom.">
        <title>Genetic diversity of clinical and environmental Mucorales isolates obtained from an investigation of mucormycosis cases among solid organ transplant recipients.</title>
        <authorList>
            <person name="Nguyen M.H."/>
            <person name="Kaul D."/>
            <person name="Muto C."/>
            <person name="Cheng S.J."/>
            <person name="Richter R.A."/>
            <person name="Bruno V.M."/>
            <person name="Liu G."/>
            <person name="Beyhan S."/>
            <person name="Sundermann A.J."/>
            <person name="Mounaud S."/>
            <person name="Pasculle A.W."/>
            <person name="Nierman W.C."/>
            <person name="Driscoll E."/>
            <person name="Cumbie R."/>
            <person name="Clancy C.J."/>
            <person name="Dupont C.L."/>
        </authorList>
    </citation>
    <scope>NUCLEOTIDE SEQUENCE</scope>
    <source>
        <strain evidence="1">GL11</strain>
    </source>
</reference>
<evidence type="ECO:0000313" key="2">
    <source>
        <dbReference type="Proteomes" id="UP000716291"/>
    </source>
</evidence>
<organism evidence="1 2">
    <name type="scientific">Rhizopus oryzae</name>
    <name type="common">Mucormycosis agent</name>
    <name type="synonym">Rhizopus arrhizus var. delemar</name>
    <dbReference type="NCBI Taxonomy" id="64495"/>
    <lineage>
        <taxon>Eukaryota</taxon>
        <taxon>Fungi</taxon>
        <taxon>Fungi incertae sedis</taxon>
        <taxon>Mucoromycota</taxon>
        <taxon>Mucoromycotina</taxon>
        <taxon>Mucoromycetes</taxon>
        <taxon>Mucorales</taxon>
        <taxon>Mucorineae</taxon>
        <taxon>Rhizopodaceae</taxon>
        <taxon>Rhizopus</taxon>
    </lineage>
</organism>